<dbReference type="Proteomes" id="UP000724584">
    <property type="component" value="Unassembled WGS sequence"/>
</dbReference>
<gene>
    <name evidence="1" type="ORF">F5144DRAFT_123549</name>
</gene>
<accession>A0ACB7PL45</accession>
<proteinExistence type="predicted"/>
<organism evidence="1 2">
    <name type="scientific">Chaetomium tenue</name>
    <dbReference type="NCBI Taxonomy" id="1854479"/>
    <lineage>
        <taxon>Eukaryota</taxon>
        <taxon>Fungi</taxon>
        <taxon>Dikarya</taxon>
        <taxon>Ascomycota</taxon>
        <taxon>Pezizomycotina</taxon>
        <taxon>Sordariomycetes</taxon>
        <taxon>Sordariomycetidae</taxon>
        <taxon>Sordariales</taxon>
        <taxon>Chaetomiaceae</taxon>
        <taxon>Chaetomium</taxon>
    </lineage>
</organism>
<sequence length="157" mass="17423">MELPAVAEGIDPWPAIEQTYFTAMRNHREREDVAREANYRARRDPIRQQLIENYNAQAELSRKLRALQAGFVASQAKLDRLYEELEKEGKSMNAADAAKEAGWEESSTDVGSQKPGQPESESEPQRSAVYEQFGRARAAGMGGVVSPEPPRACGQVS</sequence>
<dbReference type="EMBL" id="JAGIZQ010000002">
    <property type="protein sequence ID" value="KAH6641106.1"/>
    <property type="molecule type" value="Genomic_DNA"/>
</dbReference>
<reference evidence="1 2" key="1">
    <citation type="journal article" date="2021" name="Nat. Commun.">
        <title>Genetic determinants of endophytism in the Arabidopsis root mycobiome.</title>
        <authorList>
            <person name="Mesny F."/>
            <person name="Miyauchi S."/>
            <person name="Thiergart T."/>
            <person name="Pickel B."/>
            <person name="Atanasova L."/>
            <person name="Karlsson M."/>
            <person name="Huettel B."/>
            <person name="Barry K.W."/>
            <person name="Haridas S."/>
            <person name="Chen C."/>
            <person name="Bauer D."/>
            <person name="Andreopoulos W."/>
            <person name="Pangilinan J."/>
            <person name="LaButti K."/>
            <person name="Riley R."/>
            <person name="Lipzen A."/>
            <person name="Clum A."/>
            <person name="Drula E."/>
            <person name="Henrissat B."/>
            <person name="Kohler A."/>
            <person name="Grigoriev I.V."/>
            <person name="Martin F.M."/>
            <person name="Hacquard S."/>
        </authorList>
    </citation>
    <scope>NUCLEOTIDE SEQUENCE [LARGE SCALE GENOMIC DNA]</scope>
    <source>
        <strain evidence="1 2">MPI-SDFR-AT-0079</strain>
    </source>
</reference>
<keyword evidence="2" id="KW-1185">Reference proteome</keyword>
<name>A0ACB7PL45_9PEZI</name>
<comment type="caution">
    <text evidence="1">The sequence shown here is derived from an EMBL/GenBank/DDBJ whole genome shotgun (WGS) entry which is preliminary data.</text>
</comment>
<evidence type="ECO:0000313" key="2">
    <source>
        <dbReference type="Proteomes" id="UP000724584"/>
    </source>
</evidence>
<evidence type="ECO:0000313" key="1">
    <source>
        <dbReference type="EMBL" id="KAH6641106.1"/>
    </source>
</evidence>
<protein>
    <submittedName>
        <fullName evidence="1">Uncharacterized protein</fullName>
    </submittedName>
</protein>